<dbReference type="SUPFAM" id="SSF50249">
    <property type="entry name" value="Nucleic acid-binding proteins"/>
    <property type="match status" value="1"/>
</dbReference>
<dbReference type="OMA" id="FRKNIWV"/>
<gene>
    <name evidence="3" type="ORF">OSTLU_32230</name>
</gene>
<proteinExistence type="predicted"/>
<name>A4RZ25_OSTLU</name>
<dbReference type="InterPro" id="IPR001253">
    <property type="entry name" value="TIF_eIF-1A"/>
</dbReference>
<keyword evidence="4" id="KW-1185">Reference proteome</keyword>
<evidence type="ECO:0008006" key="5">
    <source>
        <dbReference type="Google" id="ProtNLM"/>
    </source>
</evidence>
<accession>A4RZ25</accession>
<dbReference type="GO" id="GO:0003743">
    <property type="term" value="F:translation initiation factor activity"/>
    <property type="evidence" value="ECO:0007669"/>
    <property type="project" value="InterPro"/>
</dbReference>
<feature type="compositionally biased region" description="Acidic residues" evidence="2">
    <location>
        <begin position="156"/>
        <end position="165"/>
    </location>
</feature>
<dbReference type="PANTHER" id="PTHR21641:SF0">
    <property type="entry name" value="RNA-BINDING PROTEIN EIF1AD-RELATED"/>
    <property type="match status" value="1"/>
</dbReference>
<dbReference type="STRING" id="436017.A4RZ25"/>
<dbReference type="InterPro" id="IPR039294">
    <property type="entry name" value="EIF1AD"/>
</dbReference>
<dbReference type="SMART" id="SM00652">
    <property type="entry name" value="eIF1a"/>
    <property type="match status" value="1"/>
</dbReference>
<dbReference type="EMBL" id="CP000586">
    <property type="protein sequence ID" value="ABO96794.1"/>
    <property type="molecule type" value="Genomic_DNA"/>
</dbReference>
<feature type="region of interest" description="Disordered" evidence="2">
    <location>
        <begin position="136"/>
        <end position="193"/>
    </location>
</feature>
<dbReference type="InterPro" id="IPR012340">
    <property type="entry name" value="NA-bd_OB-fold"/>
</dbReference>
<keyword evidence="1" id="KW-0694">RNA-binding</keyword>
<organism evidence="3 4">
    <name type="scientific">Ostreococcus lucimarinus (strain CCE9901)</name>
    <dbReference type="NCBI Taxonomy" id="436017"/>
    <lineage>
        <taxon>Eukaryota</taxon>
        <taxon>Viridiplantae</taxon>
        <taxon>Chlorophyta</taxon>
        <taxon>Mamiellophyceae</taxon>
        <taxon>Mamiellales</taxon>
        <taxon>Bathycoccaceae</taxon>
        <taxon>Ostreococcus</taxon>
    </lineage>
</organism>
<dbReference type="eggNOG" id="KOG2925">
    <property type="taxonomic scope" value="Eukaryota"/>
</dbReference>
<sequence length="193" mass="21352">MSHRRKHVHALANELAVTLEDGDVVCRVTAVCGANLVEVERGDDDAGGTTLVRVPNKFKKLAWFRAGTHVVARFVDARELEGRDDVKVTGELRRVLYAEQVKEMRRRDDGTWPKAFESEERGTGCALRELAGALEEDEARARATARDGGEARDGSADEDDDEGSDDGLPPLVANRNRRRVRTYVDSDESSDSD</sequence>
<feature type="compositionally biased region" description="Basic and acidic residues" evidence="2">
    <location>
        <begin position="139"/>
        <end position="155"/>
    </location>
</feature>
<reference evidence="3 4" key="1">
    <citation type="journal article" date="2007" name="Proc. Natl. Acad. Sci. U.S.A.">
        <title>The tiny eukaryote Ostreococcus provides genomic insights into the paradox of plankton speciation.</title>
        <authorList>
            <person name="Palenik B."/>
            <person name="Grimwood J."/>
            <person name="Aerts A."/>
            <person name="Rouze P."/>
            <person name="Salamov A."/>
            <person name="Putnam N."/>
            <person name="Dupont C."/>
            <person name="Jorgensen R."/>
            <person name="Derelle E."/>
            <person name="Rombauts S."/>
            <person name="Zhou K."/>
            <person name="Otillar R."/>
            <person name="Merchant S.S."/>
            <person name="Podell S."/>
            <person name="Gaasterland T."/>
            <person name="Napoli C."/>
            <person name="Gendler K."/>
            <person name="Manuell A."/>
            <person name="Tai V."/>
            <person name="Vallon O."/>
            <person name="Piganeau G."/>
            <person name="Jancek S."/>
            <person name="Heijde M."/>
            <person name="Jabbari K."/>
            <person name="Bowler C."/>
            <person name="Lohr M."/>
            <person name="Robbens S."/>
            <person name="Werner G."/>
            <person name="Dubchak I."/>
            <person name="Pazour G.J."/>
            <person name="Ren Q."/>
            <person name="Paulsen I."/>
            <person name="Delwiche C."/>
            <person name="Schmutz J."/>
            <person name="Rokhsar D."/>
            <person name="Van de Peer Y."/>
            <person name="Moreau H."/>
            <person name="Grigoriev I.V."/>
        </authorList>
    </citation>
    <scope>NUCLEOTIDE SEQUENCE [LARGE SCALE GENOMIC DNA]</scope>
    <source>
        <strain evidence="3 4">CCE9901</strain>
    </source>
</reference>
<protein>
    <recommendedName>
        <fullName evidence="5">S1-like domain-containing protein</fullName>
    </recommendedName>
</protein>
<dbReference type="GO" id="GO:0005634">
    <property type="term" value="C:nucleus"/>
    <property type="evidence" value="ECO:0007669"/>
    <property type="project" value="TreeGrafter"/>
</dbReference>
<dbReference type="Gramene" id="ABO96794">
    <property type="protein sequence ID" value="ABO96794"/>
    <property type="gene ID" value="OSTLU_32230"/>
</dbReference>
<dbReference type="GO" id="GO:0003723">
    <property type="term" value="F:RNA binding"/>
    <property type="evidence" value="ECO:0007669"/>
    <property type="project" value="UniProtKB-KW"/>
</dbReference>
<evidence type="ECO:0000313" key="4">
    <source>
        <dbReference type="Proteomes" id="UP000001568"/>
    </source>
</evidence>
<evidence type="ECO:0000313" key="3">
    <source>
        <dbReference type="EMBL" id="ABO96794.1"/>
    </source>
</evidence>
<dbReference type="KEGG" id="olu:OSTLU_32230"/>
<dbReference type="RefSeq" id="XP_001418501.1">
    <property type="nucleotide sequence ID" value="XM_001418464.1"/>
</dbReference>
<dbReference type="PANTHER" id="PTHR21641">
    <property type="entry name" value="TRANSLATION INITIATION FACTOR-RELATED"/>
    <property type="match status" value="1"/>
</dbReference>
<dbReference type="AlphaFoldDB" id="A4RZ25"/>
<dbReference type="Proteomes" id="UP000001568">
    <property type="component" value="Chromosome 6"/>
</dbReference>
<dbReference type="GeneID" id="5002586"/>
<dbReference type="Gene3D" id="2.40.50.140">
    <property type="entry name" value="Nucleic acid-binding proteins"/>
    <property type="match status" value="1"/>
</dbReference>
<dbReference type="OrthoDB" id="1738325at2759"/>
<evidence type="ECO:0000256" key="2">
    <source>
        <dbReference type="SAM" id="MobiDB-lite"/>
    </source>
</evidence>
<dbReference type="HOGENOM" id="CLU_106477_0_0_1"/>
<evidence type="ECO:0000256" key="1">
    <source>
        <dbReference type="ARBA" id="ARBA00022884"/>
    </source>
</evidence>